<evidence type="ECO:0000313" key="2">
    <source>
        <dbReference type="Proteomes" id="UP000199245"/>
    </source>
</evidence>
<dbReference type="Proteomes" id="UP000199245">
    <property type="component" value="Unassembled WGS sequence"/>
</dbReference>
<gene>
    <name evidence="1" type="ORF">SAMN05216337_10141</name>
</gene>
<protein>
    <recommendedName>
        <fullName evidence="3">IS110 family transposase</fullName>
    </recommendedName>
</protein>
<proteinExistence type="predicted"/>
<evidence type="ECO:0008006" key="3">
    <source>
        <dbReference type="Google" id="ProtNLM"/>
    </source>
</evidence>
<evidence type="ECO:0000313" key="1">
    <source>
        <dbReference type="EMBL" id="SDD67781.1"/>
    </source>
</evidence>
<dbReference type="EMBL" id="FMZW01000014">
    <property type="protein sequence ID" value="SDD67781.1"/>
    <property type="molecule type" value="Genomic_DNA"/>
</dbReference>
<name>A0A1G6WPP4_9BRAD</name>
<dbReference type="AlphaFoldDB" id="A0A1G6WPP4"/>
<reference evidence="1 2" key="1">
    <citation type="submission" date="2016-10" db="EMBL/GenBank/DDBJ databases">
        <authorList>
            <person name="de Groot N.N."/>
        </authorList>
    </citation>
    <scope>NUCLEOTIDE SEQUENCE [LARGE SCALE GENOMIC DNA]</scope>
    <source>
        <strain evidence="1 2">R5</strain>
    </source>
</reference>
<accession>A0A1G6WPP4</accession>
<feature type="non-terminal residue" evidence="1">
    <location>
        <position position="1"/>
    </location>
</feature>
<organism evidence="1 2">
    <name type="scientific">Bradyrhizobium brasilense</name>
    <dbReference type="NCBI Taxonomy" id="1419277"/>
    <lineage>
        <taxon>Bacteria</taxon>
        <taxon>Pseudomonadati</taxon>
        <taxon>Pseudomonadota</taxon>
        <taxon>Alphaproteobacteria</taxon>
        <taxon>Hyphomicrobiales</taxon>
        <taxon>Nitrobacteraceae</taxon>
        <taxon>Bradyrhizobium</taxon>
    </lineage>
</organism>
<sequence>LIAVARKLLTVLNAMMRDRKPYLQTNPT</sequence>